<dbReference type="EC" id="2.3.1.225" evidence="12"/>
<evidence type="ECO:0000256" key="4">
    <source>
        <dbReference type="ARBA" id="ARBA00022737"/>
    </source>
</evidence>
<proteinExistence type="inferred from homology"/>
<evidence type="ECO:0000256" key="6">
    <source>
        <dbReference type="ARBA" id="ARBA00023043"/>
    </source>
</evidence>
<evidence type="ECO:0000256" key="12">
    <source>
        <dbReference type="RuleBase" id="RU079119"/>
    </source>
</evidence>
<feature type="compositionally biased region" description="Basic and acidic residues" evidence="13">
    <location>
        <begin position="729"/>
        <end position="740"/>
    </location>
</feature>
<evidence type="ECO:0000256" key="8">
    <source>
        <dbReference type="ARBA" id="ARBA00023139"/>
    </source>
</evidence>
<dbReference type="Proteomes" id="UP000009131">
    <property type="component" value="Unassembled WGS sequence"/>
</dbReference>
<reference evidence="15 16" key="2">
    <citation type="journal article" date="2012" name="Open Biol.">
        <title>Characteristics of nucleosomes and linker DNA regions on the genome of the basidiomycete Mixia osmundae revealed by mono- and dinucleosome mapping.</title>
        <authorList>
            <person name="Nishida H."/>
            <person name="Kondo S."/>
            <person name="Matsumoto T."/>
            <person name="Suzuki Y."/>
            <person name="Yoshikawa H."/>
            <person name="Taylor T.D."/>
            <person name="Sugiyama J."/>
        </authorList>
    </citation>
    <scope>NUCLEOTIDE SEQUENCE [LARGE SCALE GENOMIC DNA]</scope>
    <source>
        <strain evidence="16">CBS 9802 / IAM 14324 / JCM 22182 / KY 12970</strain>
    </source>
</reference>
<keyword evidence="7 12" id="KW-0472">Membrane</keyword>
<evidence type="ECO:0000256" key="11">
    <source>
        <dbReference type="PROSITE-ProRule" id="PRU00023"/>
    </source>
</evidence>
<organism evidence="15 16">
    <name type="scientific">Mixia osmundae (strain CBS 9802 / IAM 14324 / JCM 22182 / KY 12970)</name>
    <dbReference type="NCBI Taxonomy" id="764103"/>
    <lineage>
        <taxon>Eukaryota</taxon>
        <taxon>Fungi</taxon>
        <taxon>Dikarya</taxon>
        <taxon>Basidiomycota</taxon>
        <taxon>Pucciniomycotina</taxon>
        <taxon>Mixiomycetes</taxon>
        <taxon>Mixiales</taxon>
        <taxon>Mixiaceae</taxon>
        <taxon>Mixia</taxon>
    </lineage>
</organism>
<dbReference type="Gene3D" id="1.25.40.20">
    <property type="entry name" value="Ankyrin repeat-containing domain"/>
    <property type="match status" value="2"/>
</dbReference>
<keyword evidence="9" id="KW-0449">Lipoprotein</keyword>
<feature type="repeat" description="ANK" evidence="11">
    <location>
        <begin position="215"/>
        <end position="247"/>
    </location>
</feature>
<dbReference type="PANTHER" id="PTHR24161">
    <property type="entry name" value="ANK_REP_REGION DOMAIN-CONTAINING PROTEIN-RELATED"/>
    <property type="match status" value="1"/>
</dbReference>
<dbReference type="SMART" id="SM00248">
    <property type="entry name" value="ANK"/>
    <property type="match status" value="5"/>
</dbReference>
<feature type="repeat" description="ANK" evidence="11">
    <location>
        <begin position="117"/>
        <end position="146"/>
    </location>
</feature>
<dbReference type="OMA" id="FWVGFRY"/>
<gene>
    <name evidence="15" type="primary">Mo02525</name>
    <name evidence="15" type="ORF">E5Q_02525</name>
</gene>
<dbReference type="PRINTS" id="PR01415">
    <property type="entry name" value="ANKYRIN"/>
</dbReference>
<comment type="catalytic activity">
    <reaction evidence="10 12">
        <text>L-cysteinyl-[protein] + hexadecanoyl-CoA = S-hexadecanoyl-L-cysteinyl-[protein] + CoA</text>
        <dbReference type="Rhea" id="RHEA:36683"/>
        <dbReference type="Rhea" id="RHEA-COMP:10131"/>
        <dbReference type="Rhea" id="RHEA-COMP:11032"/>
        <dbReference type="ChEBI" id="CHEBI:29950"/>
        <dbReference type="ChEBI" id="CHEBI:57287"/>
        <dbReference type="ChEBI" id="CHEBI:57379"/>
        <dbReference type="ChEBI" id="CHEBI:74151"/>
        <dbReference type="EC" id="2.3.1.225"/>
    </reaction>
</comment>
<sequence length="760" mass="81650">MSTFSPVPGLGSSKTDATVTEPLLENVEASPVRQHTATADTKSDAAQAYPLHAAAQMGDAQTIHRLITQDGFDPNSRDAANATPLHWAAINNALLACKELLNAGAEVDALGGELIATPLHWAARNGHLDTAHLLIVHGADPAVTDSQGFDTFHLATHSSAPLLLAYLLTQQLPVATDATDGDGRTCLHWACYQGDAISVSLLLMHGSNPNAKDPSGMSALHWAVVKGNINCIAKIIEAGGDPRAKNEEGLTPMELAQKLKSILPWNRAMAQAKRQPDGSVLPRRLSDKQTTIAVLLLPTPVLGIAFKTLDILPWYTGLPLAFAEFFALNHVVTRVLLAAPPRQNGMSDATAASPYLCGVLAGSLFWVGETWVTRLATHTPGYAVHNLAFAIAFIVCTYNFVRAICLDAGKCAKPHNNLEIKETVESLTKQGAFNGMNFCLVCMARKPLRSKHCKLCHACIARHDHHCPWLWNCVGVNNHRQFVLFVSSMIAGVILYAYLSVAYFAETSPSYQAGPENLCYLPESFCAAAQFDGVLFASTTWACIQLTWTSIVLVGQLYQICRQMTTLEMSNLGRFGTMGGRAGSSLAEQSNHPSVLAAKARQTPSGDTTAAETLASIDTDENGSTALSSLDNQPVTPSYTPRHSHGCGCCSCIGRILPASLLSVIGLDLYTRGGAASGLVKTTQSPSNPFDLGLIRNCTDFWTRGRTLGVDYTALYDVPPEGYRSVLRRRADQASEDSRSGKRSSTSRSTGYEMVRSEDA</sequence>
<dbReference type="PROSITE" id="PS50088">
    <property type="entry name" value="ANK_REPEAT"/>
    <property type="match status" value="5"/>
</dbReference>
<dbReference type="Pfam" id="PF01529">
    <property type="entry name" value="DHHC"/>
    <property type="match status" value="1"/>
</dbReference>
<feature type="repeat" description="ANK" evidence="11">
    <location>
        <begin position="182"/>
        <end position="214"/>
    </location>
</feature>
<evidence type="ECO:0000256" key="13">
    <source>
        <dbReference type="SAM" id="MobiDB-lite"/>
    </source>
</evidence>
<keyword evidence="8" id="KW-0564">Palmitate</keyword>
<keyword evidence="12" id="KW-0808">Transferase</keyword>
<accession>G7DZ58</accession>
<keyword evidence="16" id="KW-1185">Reference proteome</keyword>
<evidence type="ECO:0000313" key="16">
    <source>
        <dbReference type="Proteomes" id="UP000009131"/>
    </source>
</evidence>
<evidence type="ECO:0000259" key="14">
    <source>
        <dbReference type="Pfam" id="PF01529"/>
    </source>
</evidence>
<dbReference type="PROSITE" id="PS50216">
    <property type="entry name" value="DHHC"/>
    <property type="match status" value="1"/>
</dbReference>
<dbReference type="Pfam" id="PF12796">
    <property type="entry name" value="Ank_2"/>
    <property type="match status" value="2"/>
</dbReference>
<dbReference type="PANTHER" id="PTHR24161:SF85">
    <property type="entry name" value="PALMITOYLTRANSFERASE HIP14"/>
    <property type="match status" value="1"/>
</dbReference>
<evidence type="ECO:0000256" key="9">
    <source>
        <dbReference type="ARBA" id="ARBA00023288"/>
    </source>
</evidence>
<evidence type="ECO:0000256" key="3">
    <source>
        <dbReference type="ARBA" id="ARBA00022692"/>
    </source>
</evidence>
<dbReference type="RefSeq" id="XP_014566753.1">
    <property type="nucleotide sequence ID" value="XM_014711267.1"/>
</dbReference>
<comment type="domain">
    <text evidence="12">The DHHC domain is required for palmitoyltransferase activity.</text>
</comment>
<dbReference type="OrthoDB" id="6781668at2759"/>
<dbReference type="GO" id="GO:0019706">
    <property type="term" value="F:protein-cysteine S-palmitoyltransferase activity"/>
    <property type="evidence" value="ECO:0007669"/>
    <property type="project" value="UniProtKB-EC"/>
</dbReference>
<feature type="repeat" description="ANK" evidence="11">
    <location>
        <begin position="80"/>
        <end position="112"/>
    </location>
</feature>
<dbReference type="InterPro" id="IPR002110">
    <property type="entry name" value="Ankyrin_rpt"/>
</dbReference>
<keyword evidence="3 12" id="KW-0812">Transmembrane</keyword>
<evidence type="ECO:0000256" key="2">
    <source>
        <dbReference type="ARBA" id="ARBA00010104"/>
    </source>
</evidence>
<keyword evidence="6 11" id="KW-0040">ANK repeat</keyword>
<keyword evidence="12" id="KW-0012">Acyltransferase</keyword>
<feature type="transmembrane region" description="Helical" evidence="12">
    <location>
        <begin position="387"/>
        <end position="405"/>
    </location>
</feature>
<evidence type="ECO:0000256" key="7">
    <source>
        <dbReference type="ARBA" id="ARBA00023136"/>
    </source>
</evidence>
<dbReference type="FunCoup" id="G7DZ58">
    <property type="interactions" value="223"/>
</dbReference>
<reference evidence="15 16" key="1">
    <citation type="journal article" date="2011" name="J. Gen. Appl. Microbiol.">
        <title>Draft genome sequencing of the enigmatic basidiomycete Mixia osmundae.</title>
        <authorList>
            <person name="Nishida H."/>
            <person name="Nagatsuka Y."/>
            <person name="Sugiyama J."/>
        </authorList>
    </citation>
    <scope>NUCLEOTIDE SEQUENCE [LARGE SCALE GENOMIC DNA]</scope>
    <source>
        <strain evidence="16">CBS 9802 / IAM 14324 / JCM 22182 / KY 12970</strain>
    </source>
</reference>
<keyword evidence="4" id="KW-0677">Repeat</keyword>
<evidence type="ECO:0000256" key="1">
    <source>
        <dbReference type="ARBA" id="ARBA00004141"/>
    </source>
</evidence>
<feature type="repeat" description="ANK" evidence="11">
    <location>
        <begin position="46"/>
        <end position="79"/>
    </location>
</feature>
<dbReference type="EMBL" id="BABT02000067">
    <property type="protein sequence ID" value="GAA95868.1"/>
    <property type="molecule type" value="Genomic_DNA"/>
</dbReference>
<dbReference type="InterPro" id="IPR036770">
    <property type="entry name" value="Ankyrin_rpt-contain_sf"/>
</dbReference>
<dbReference type="GO" id="GO:0016020">
    <property type="term" value="C:membrane"/>
    <property type="evidence" value="ECO:0007669"/>
    <property type="project" value="UniProtKB-SubCell"/>
</dbReference>
<dbReference type="SUPFAM" id="SSF48403">
    <property type="entry name" value="Ankyrin repeat"/>
    <property type="match status" value="1"/>
</dbReference>
<keyword evidence="5 12" id="KW-1133">Transmembrane helix</keyword>
<dbReference type="STRING" id="764103.G7DZ58"/>
<feature type="transmembrane region" description="Helical" evidence="12">
    <location>
        <begin position="349"/>
        <end position="367"/>
    </location>
</feature>
<dbReference type="HOGENOM" id="CLU_012510_1_0_1"/>
<dbReference type="PROSITE" id="PS50297">
    <property type="entry name" value="ANK_REP_REGION"/>
    <property type="match status" value="4"/>
</dbReference>
<evidence type="ECO:0000313" key="15">
    <source>
        <dbReference type="EMBL" id="GAA95868.1"/>
    </source>
</evidence>
<dbReference type="eggNOG" id="KOG0509">
    <property type="taxonomic scope" value="Eukaryota"/>
</dbReference>
<evidence type="ECO:0000256" key="10">
    <source>
        <dbReference type="ARBA" id="ARBA00048048"/>
    </source>
</evidence>
<feature type="region of interest" description="Disordered" evidence="13">
    <location>
        <begin position="727"/>
        <end position="760"/>
    </location>
</feature>
<feature type="transmembrane region" description="Helical" evidence="12">
    <location>
        <begin position="315"/>
        <end position="337"/>
    </location>
</feature>
<comment type="caution">
    <text evidence="15">The sequence shown here is derived from an EMBL/GenBank/DDBJ whole genome shotgun (WGS) entry which is preliminary data.</text>
</comment>
<dbReference type="AlphaFoldDB" id="G7DZ58"/>
<feature type="transmembrane region" description="Helical" evidence="12">
    <location>
        <begin position="482"/>
        <end position="505"/>
    </location>
</feature>
<comment type="similarity">
    <text evidence="2">Belongs to the DHHC palmitoyltransferase family. AKR/ZDHHC17 subfamily.</text>
</comment>
<dbReference type="InParanoid" id="G7DZ58"/>
<protein>
    <recommendedName>
        <fullName evidence="12">Palmitoyltransferase</fullName>
        <ecNumber evidence="12">2.3.1.225</ecNumber>
    </recommendedName>
</protein>
<dbReference type="InterPro" id="IPR001594">
    <property type="entry name" value="Palmitoyltrfase_DHHC"/>
</dbReference>
<feature type="domain" description="Palmitoyltransferase DHHC" evidence="14">
    <location>
        <begin position="434"/>
        <end position="571"/>
    </location>
</feature>
<comment type="subcellular location">
    <subcellularLocation>
        <location evidence="1">Membrane</location>
        <topology evidence="1">Multi-pass membrane protein</topology>
    </subcellularLocation>
</comment>
<name>G7DZ58_MIXOS</name>
<evidence type="ECO:0000256" key="5">
    <source>
        <dbReference type="ARBA" id="ARBA00022989"/>
    </source>
</evidence>